<evidence type="ECO:0000256" key="1">
    <source>
        <dbReference type="SAM" id="MobiDB-lite"/>
    </source>
</evidence>
<protein>
    <submittedName>
        <fullName evidence="3">Uncharacterized protein</fullName>
    </submittedName>
</protein>
<accession>A0A0C9W3K9</accession>
<gene>
    <name evidence="3" type="ORF">M422DRAFT_66702</name>
    <name evidence="2" type="ORF">M422DRAFT_780324</name>
</gene>
<dbReference type="AlphaFoldDB" id="A0A0C9W3K9"/>
<dbReference type="EMBL" id="KN837106">
    <property type="protein sequence ID" value="KIJ46612.1"/>
    <property type="molecule type" value="Genomic_DNA"/>
</dbReference>
<evidence type="ECO:0000313" key="3">
    <source>
        <dbReference type="EMBL" id="KIJ46612.1"/>
    </source>
</evidence>
<evidence type="ECO:0000313" key="2">
    <source>
        <dbReference type="EMBL" id="KIJ41409.1"/>
    </source>
</evidence>
<dbReference type="Proteomes" id="UP000054279">
    <property type="component" value="Unassembled WGS sequence"/>
</dbReference>
<reference evidence="3 4" key="1">
    <citation type="submission" date="2014-06" db="EMBL/GenBank/DDBJ databases">
        <title>Evolutionary Origins and Diversification of the Mycorrhizal Mutualists.</title>
        <authorList>
            <consortium name="DOE Joint Genome Institute"/>
            <consortium name="Mycorrhizal Genomics Consortium"/>
            <person name="Kohler A."/>
            <person name="Kuo A."/>
            <person name="Nagy L.G."/>
            <person name="Floudas D."/>
            <person name="Copeland A."/>
            <person name="Barry K.W."/>
            <person name="Cichocki N."/>
            <person name="Veneault-Fourrey C."/>
            <person name="LaButti K."/>
            <person name="Lindquist E.A."/>
            <person name="Lipzen A."/>
            <person name="Lundell T."/>
            <person name="Morin E."/>
            <person name="Murat C."/>
            <person name="Riley R."/>
            <person name="Ohm R."/>
            <person name="Sun H."/>
            <person name="Tunlid A."/>
            <person name="Henrissat B."/>
            <person name="Grigoriev I.V."/>
            <person name="Hibbett D.S."/>
            <person name="Martin F."/>
        </authorList>
    </citation>
    <scope>NUCLEOTIDE SEQUENCE [LARGE SCALE GENOMIC DNA]</scope>
    <source>
        <strain evidence="3 4">SS14</strain>
    </source>
</reference>
<dbReference type="EMBL" id="KN837137">
    <property type="protein sequence ID" value="KIJ41409.1"/>
    <property type="molecule type" value="Genomic_DNA"/>
</dbReference>
<dbReference type="HOGENOM" id="CLU_953666_0_0_1"/>
<feature type="region of interest" description="Disordered" evidence="1">
    <location>
        <begin position="45"/>
        <end position="66"/>
    </location>
</feature>
<organism evidence="3 4">
    <name type="scientific">Sphaerobolus stellatus (strain SS14)</name>
    <dbReference type="NCBI Taxonomy" id="990650"/>
    <lineage>
        <taxon>Eukaryota</taxon>
        <taxon>Fungi</taxon>
        <taxon>Dikarya</taxon>
        <taxon>Basidiomycota</taxon>
        <taxon>Agaricomycotina</taxon>
        <taxon>Agaricomycetes</taxon>
        <taxon>Phallomycetidae</taxon>
        <taxon>Geastrales</taxon>
        <taxon>Sphaerobolaceae</taxon>
        <taxon>Sphaerobolus</taxon>
    </lineage>
</organism>
<name>A0A0C9W3K9_SPHS4</name>
<keyword evidence="4" id="KW-1185">Reference proteome</keyword>
<proteinExistence type="predicted"/>
<sequence>MFAMKENAMWNFAKTAFEKANTAAVAPLKGFKSLDIFSHVFNPNSRSVRSRSSDRSQSVPQSSLGLNIPPPRQFASTIHRNHTSSSQIEPHHGSPQCVLPLVTPEGRIAISVSYLVSPVMAGQFDTVPEEEDGECELPDGTYNAISKLLDETEIELPKDSFADLATPLPSNLSLDTAFSSLRILDPARRSPSSLSSRASSVLNTPISLLPFSDYTIFDAPDEYFLSRQPATEILIADGGKGKSKEDYVYDPLEEEEHEKMNRERRWALRENYLVGVCDAIGEGPSRIPICFGSRYN</sequence>
<evidence type="ECO:0000313" key="4">
    <source>
        <dbReference type="Proteomes" id="UP000054279"/>
    </source>
</evidence>